<evidence type="ECO:0000313" key="6">
    <source>
        <dbReference type="Proteomes" id="UP000470213"/>
    </source>
</evidence>
<accession>A0A7X5RJL7</accession>
<name>A0A7X5RJL7_9ALTE</name>
<proteinExistence type="inferred from homology"/>
<dbReference type="Pfam" id="PF00535">
    <property type="entry name" value="Glycos_transf_2"/>
    <property type="match status" value="1"/>
</dbReference>
<organism evidence="5 6">
    <name type="scientific">Alteromonas profundi</name>
    <dbReference type="NCBI Taxonomy" id="2696062"/>
    <lineage>
        <taxon>Bacteria</taxon>
        <taxon>Pseudomonadati</taxon>
        <taxon>Pseudomonadota</taxon>
        <taxon>Gammaproteobacteria</taxon>
        <taxon>Alteromonadales</taxon>
        <taxon>Alteromonadaceae</taxon>
        <taxon>Alteromonas/Salinimonas group</taxon>
        <taxon>Alteromonas</taxon>
    </lineage>
</organism>
<evidence type="ECO:0000313" key="5">
    <source>
        <dbReference type="EMBL" id="NDV89761.1"/>
    </source>
</evidence>
<dbReference type="PANTHER" id="PTHR43179">
    <property type="entry name" value="RHAMNOSYLTRANSFERASE WBBL"/>
    <property type="match status" value="1"/>
</dbReference>
<keyword evidence="3 5" id="KW-0808">Transferase</keyword>
<protein>
    <submittedName>
        <fullName evidence="5">Glycosyltransferase</fullName>
    </submittedName>
</protein>
<dbReference type="RefSeq" id="WP_163083357.1">
    <property type="nucleotide sequence ID" value="NZ_JAAAWN010000001.1"/>
</dbReference>
<dbReference type="InterPro" id="IPR001173">
    <property type="entry name" value="Glyco_trans_2-like"/>
</dbReference>
<dbReference type="GO" id="GO:0016757">
    <property type="term" value="F:glycosyltransferase activity"/>
    <property type="evidence" value="ECO:0007669"/>
    <property type="project" value="UniProtKB-KW"/>
</dbReference>
<feature type="domain" description="Glycosyltransferase 2-like" evidence="4">
    <location>
        <begin position="4"/>
        <end position="125"/>
    </location>
</feature>
<dbReference type="EMBL" id="JAAAWN010000001">
    <property type="protein sequence ID" value="NDV89761.1"/>
    <property type="molecule type" value="Genomic_DNA"/>
</dbReference>
<dbReference type="Proteomes" id="UP000470213">
    <property type="component" value="Unassembled WGS sequence"/>
</dbReference>
<gene>
    <name evidence="5" type="ORF">GTH32_00935</name>
</gene>
<keyword evidence="2" id="KW-0328">Glycosyltransferase</keyword>
<keyword evidence="6" id="KW-1185">Reference proteome</keyword>
<dbReference type="PANTHER" id="PTHR43179:SF12">
    <property type="entry name" value="GALACTOFURANOSYLTRANSFERASE GLFT2"/>
    <property type="match status" value="1"/>
</dbReference>
<dbReference type="CDD" id="cd02526">
    <property type="entry name" value="GT2_RfbF_like"/>
    <property type="match status" value="1"/>
</dbReference>
<comment type="caution">
    <text evidence="5">The sequence shown here is derived from an EMBL/GenBank/DDBJ whole genome shotgun (WGS) entry which is preliminary data.</text>
</comment>
<comment type="similarity">
    <text evidence="1">Belongs to the glycosyltransferase 2 family.</text>
</comment>
<evidence type="ECO:0000256" key="3">
    <source>
        <dbReference type="ARBA" id="ARBA00022679"/>
    </source>
</evidence>
<dbReference type="SUPFAM" id="SSF53448">
    <property type="entry name" value="Nucleotide-diphospho-sugar transferases"/>
    <property type="match status" value="1"/>
</dbReference>
<sequence length="286" mass="32393">MICSLIIVLYNPDPPHVQQLIDGFSAISWPVVLVDNSPESHHFTLPSNAEYLHFPQNKGIAAAQNAGLERAFTLAKYAVLLDQDSHLSASMAQTLLSEFMALEKTHSIAAIGPSIHCEFSQKRVKAKVHKGVQLNSKVVEAKQIIASGMLLSKASYLAVGKKEEGLFIDGVDHEWCWRAQQQGFVVFQSLSVCMPHRQGDDRVKILGLTFKKGAPIRLYYQMRNILVLARRDYVPLYWKFRHLTAIPLRYLVNRICFENGKLRGRYMRKGLRDGRHNKQGRCPIDP</sequence>
<dbReference type="Gene3D" id="3.90.550.10">
    <property type="entry name" value="Spore Coat Polysaccharide Biosynthesis Protein SpsA, Chain A"/>
    <property type="match status" value="1"/>
</dbReference>
<evidence type="ECO:0000256" key="1">
    <source>
        <dbReference type="ARBA" id="ARBA00006739"/>
    </source>
</evidence>
<dbReference type="AlphaFoldDB" id="A0A7X5RJL7"/>
<dbReference type="InterPro" id="IPR029044">
    <property type="entry name" value="Nucleotide-diphossugar_trans"/>
</dbReference>
<reference evidence="5 6" key="1">
    <citation type="submission" date="2020-01" db="EMBL/GenBank/DDBJ databases">
        <authorList>
            <person name="Chen J."/>
            <person name="Zhu S."/>
            <person name="Yang J."/>
        </authorList>
    </citation>
    <scope>NUCLEOTIDE SEQUENCE [LARGE SCALE GENOMIC DNA]</scope>
    <source>
        <strain evidence="5 6">345S023</strain>
    </source>
</reference>
<evidence type="ECO:0000256" key="2">
    <source>
        <dbReference type="ARBA" id="ARBA00022676"/>
    </source>
</evidence>
<evidence type="ECO:0000259" key="4">
    <source>
        <dbReference type="Pfam" id="PF00535"/>
    </source>
</evidence>